<dbReference type="CDD" id="cd02440">
    <property type="entry name" value="AdoMet_MTases"/>
    <property type="match status" value="1"/>
</dbReference>
<dbReference type="PANTHER" id="PTHR43861:SF1">
    <property type="entry name" value="TRANS-ACONITATE 2-METHYLTRANSFERASE"/>
    <property type="match status" value="1"/>
</dbReference>
<dbReference type="InterPro" id="IPR013216">
    <property type="entry name" value="Methyltransf_11"/>
</dbReference>
<evidence type="ECO:0000259" key="1">
    <source>
        <dbReference type="Pfam" id="PF08241"/>
    </source>
</evidence>
<dbReference type="AlphaFoldDB" id="A0A382LRK9"/>
<dbReference type="SUPFAM" id="SSF53335">
    <property type="entry name" value="S-adenosyl-L-methionine-dependent methyltransferases"/>
    <property type="match status" value="1"/>
</dbReference>
<dbReference type="PANTHER" id="PTHR43861">
    <property type="entry name" value="TRANS-ACONITATE 2-METHYLTRANSFERASE-RELATED"/>
    <property type="match status" value="1"/>
</dbReference>
<gene>
    <name evidence="2" type="ORF">METZ01_LOCUS292248</name>
</gene>
<feature type="domain" description="Methyltransferase type 11" evidence="1">
    <location>
        <begin position="91"/>
        <end position="186"/>
    </location>
</feature>
<accession>A0A382LRK9</accession>
<dbReference type="GO" id="GO:0008757">
    <property type="term" value="F:S-adenosylmethionine-dependent methyltransferase activity"/>
    <property type="evidence" value="ECO:0007669"/>
    <property type="project" value="InterPro"/>
</dbReference>
<evidence type="ECO:0000313" key="2">
    <source>
        <dbReference type="EMBL" id="SVC39394.1"/>
    </source>
</evidence>
<sequence>MKIKIVNPRNNLPLIQRGSQLIDDDGSIFPIIDGIPRFVDPDNYAESFQFQWEEFATTQLDQKKQGQLFSKERFFAETLWNINELSNENILEVGSGAGRFTQVVLKHTLGNLYSVDYSGAVSENKKNNYAIAPDRLHLFQASIEELPFADESFDKVFCFGVLQHTPDFERSVKCLINKVKVGGEVVVDFYPINGWWTKINAKYILRPITKKIPHQQLLTLIEKNVDWLIKAHFNLHHVGLGLLTRFLPVCDIRGTFPDAFNPQQLRERVILDTFDMFSPEHDHPQRLKTVVKMFEKHRAKVTFAGKVKTDDDETFSTVVRALRIS</sequence>
<organism evidence="2">
    <name type="scientific">marine metagenome</name>
    <dbReference type="NCBI Taxonomy" id="408172"/>
    <lineage>
        <taxon>unclassified sequences</taxon>
        <taxon>metagenomes</taxon>
        <taxon>ecological metagenomes</taxon>
    </lineage>
</organism>
<dbReference type="Pfam" id="PF08241">
    <property type="entry name" value="Methyltransf_11"/>
    <property type="match status" value="1"/>
</dbReference>
<reference evidence="2" key="1">
    <citation type="submission" date="2018-05" db="EMBL/GenBank/DDBJ databases">
        <authorList>
            <person name="Lanie J.A."/>
            <person name="Ng W.-L."/>
            <person name="Kazmierczak K.M."/>
            <person name="Andrzejewski T.M."/>
            <person name="Davidsen T.M."/>
            <person name="Wayne K.J."/>
            <person name="Tettelin H."/>
            <person name="Glass J.I."/>
            <person name="Rusch D."/>
            <person name="Podicherti R."/>
            <person name="Tsui H.-C.T."/>
            <person name="Winkler M.E."/>
        </authorList>
    </citation>
    <scope>NUCLEOTIDE SEQUENCE</scope>
</reference>
<dbReference type="EMBL" id="UINC01088829">
    <property type="protein sequence ID" value="SVC39394.1"/>
    <property type="molecule type" value="Genomic_DNA"/>
</dbReference>
<protein>
    <recommendedName>
        <fullName evidence="1">Methyltransferase type 11 domain-containing protein</fullName>
    </recommendedName>
</protein>
<proteinExistence type="predicted"/>
<name>A0A382LRK9_9ZZZZ</name>
<dbReference type="InterPro" id="IPR029063">
    <property type="entry name" value="SAM-dependent_MTases_sf"/>
</dbReference>
<dbReference type="Gene3D" id="3.40.50.150">
    <property type="entry name" value="Vaccinia Virus protein VP39"/>
    <property type="match status" value="1"/>
</dbReference>